<reference evidence="2 3" key="1">
    <citation type="journal article" date="2016" name="Mol. Biol. Evol.">
        <title>Comparative Genomics of Early-Diverging Mushroom-Forming Fungi Provides Insights into the Origins of Lignocellulose Decay Capabilities.</title>
        <authorList>
            <person name="Nagy L.G."/>
            <person name="Riley R."/>
            <person name="Tritt A."/>
            <person name="Adam C."/>
            <person name="Daum C."/>
            <person name="Floudas D."/>
            <person name="Sun H."/>
            <person name="Yadav J.S."/>
            <person name="Pangilinan J."/>
            <person name="Larsson K.H."/>
            <person name="Matsuura K."/>
            <person name="Barry K."/>
            <person name="Labutti K."/>
            <person name="Kuo R."/>
            <person name="Ohm R.A."/>
            <person name="Bhattacharya S.S."/>
            <person name="Shirouzu T."/>
            <person name="Yoshinaga Y."/>
            <person name="Martin F.M."/>
            <person name="Grigoriev I.V."/>
            <person name="Hibbett D.S."/>
        </authorList>
    </citation>
    <scope>NUCLEOTIDE SEQUENCE [LARGE SCALE GENOMIC DNA]</scope>
    <source>
        <strain evidence="2 3">HHB12029</strain>
    </source>
</reference>
<feature type="compositionally biased region" description="Polar residues" evidence="1">
    <location>
        <begin position="62"/>
        <end position="73"/>
    </location>
</feature>
<organism evidence="2 3">
    <name type="scientific">Exidia glandulosa HHB12029</name>
    <dbReference type="NCBI Taxonomy" id="1314781"/>
    <lineage>
        <taxon>Eukaryota</taxon>
        <taxon>Fungi</taxon>
        <taxon>Dikarya</taxon>
        <taxon>Basidiomycota</taxon>
        <taxon>Agaricomycotina</taxon>
        <taxon>Agaricomycetes</taxon>
        <taxon>Auriculariales</taxon>
        <taxon>Exidiaceae</taxon>
        <taxon>Exidia</taxon>
    </lineage>
</organism>
<keyword evidence="3" id="KW-1185">Reference proteome</keyword>
<evidence type="ECO:0000256" key="1">
    <source>
        <dbReference type="SAM" id="MobiDB-lite"/>
    </source>
</evidence>
<evidence type="ECO:0000313" key="3">
    <source>
        <dbReference type="Proteomes" id="UP000077266"/>
    </source>
</evidence>
<feature type="non-terminal residue" evidence="2">
    <location>
        <position position="1"/>
    </location>
</feature>
<protein>
    <submittedName>
        <fullName evidence="2">Uncharacterized protein</fullName>
    </submittedName>
</protein>
<dbReference type="AlphaFoldDB" id="A0A165D3I5"/>
<dbReference type="EMBL" id="KV426258">
    <property type="protein sequence ID" value="KZV83703.1"/>
    <property type="molecule type" value="Genomic_DNA"/>
</dbReference>
<proteinExistence type="predicted"/>
<dbReference type="InParanoid" id="A0A165D3I5"/>
<gene>
    <name evidence="2" type="ORF">EXIGLDRAFT_728048</name>
</gene>
<evidence type="ECO:0000313" key="2">
    <source>
        <dbReference type="EMBL" id="KZV83703.1"/>
    </source>
</evidence>
<name>A0A165D3I5_EXIGL</name>
<accession>A0A165D3I5</accession>
<feature type="non-terminal residue" evidence="2">
    <location>
        <position position="73"/>
    </location>
</feature>
<dbReference type="Proteomes" id="UP000077266">
    <property type="component" value="Unassembled WGS sequence"/>
</dbReference>
<sequence length="73" mass="7769">FNFFVKSSGALRISLATTNPRKGRRVEDALTTQAGSAGARSSRKAPRASSQTPSRPAKIRKQQTSPNGTVIVV</sequence>
<feature type="region of interest" description="Disordered" evidence="1">
    <location>
        <begin position="20"/>
        <end position="73"/>
    </location>
</feature>